<evidence type="ECO:0000259" key="10">
    <source>
        <dbReference type="PROSITE" id="PS50053"/>
    </source>
</evidence>
<protein>
    <recommendedName>
        <fullName evidence="9">Membrane-anchored ubiquitin-fold protein</fullName>
    </recommendedName>
</protein>
<evidence type="ECO:0000256" key="2">
    <source>
        <dbReference type="ARBA" id="ARBA00004193"/>
    </source>
</evidence>
<keyword evidence="8" id="KW-0636">Prenylation</keyword>
<reference evidence="11 12" key="1">
    <citation type="submission" date="2021-09" db="EMBL/GenBank/DDBJ databases">
        <title>Genomic insights and catalytic innovation underlie evolution of tropane alkaloids biosynthesis.</title>
        <authorList>
            <person name="Wang Y.-J."/>
            <person name="Tian T."/>
            <person name="Huang J.-P."/>
            <person name="Huang S.-X."/>
        </authorList>
    </citation>
    <scope>NUCLEOTIDE SEQUENCE [LARGE SCALE GENOMIC DNA]</scope>
    <source>
        <strain evidence="11">KIB-2018</strain>
        <tissue evidence="11">Leaf</tissue>
    </source>
</reference>
<evidence type="ECO:0000256" key="9">
    <source>
        <dbReference type="PIRNR" id="PIRNR032572"/>
    </source>
</evidence>
<keyword evidence="4" id="KW-0488">Methylation</keyword>
<evidence type="ECO:0000256" key="4">
    <source>
        <dbReference type="ARBA" id="ARBA00022481"/>
    </source>
</evidence>
<dbReference type="EMBL" id="JAIWQS010000002">
    <property type="protein sequence ID" value="KAJ8772246.1"/>
    <property type="molecule type" value="Genomic_DNA"/>
</dbReference>
<keyword evidence="12" id="KW-1185">Reference proteome</keyword>
<keyword evidence="7" id="KW-0449">Lipoprotein</keyword>
<dbReference type="InterPro" id="IPR017000">
    <property type="entry name" value="MUB"/>
</dbReference>
<dbReference type="Pfam" id="PF13881">
    <property type="entry name" value="Rad60-SLD_2"/>
    <property type="match status" value="1"/>
</dbReference>
<evidence type="ECO:0000256" key="3">
    <source>
        <dbReference type="ARBA" id="ARBA00022475"/>
    </source>
</evidence>
<name>A0AAV8U0D6_9ROSI</name>
<dbReference type="PANTHER" id="PTHR13169:SF0">
    <property type="entry name" value="UBIQUITIN-LIKE PROTEIN 3"/>
    <property type="match status" value="1"/>
</dbReference>
<evidence type="ECO:0000256" key="8">
    <source>
        <dbReference type="ARBA" id="ARBA00023289"/>
    </source>
</evidence>
<sequence length="118" mass="12832">MASDDLVELRFRLSDGTDMGPSKYSPSTNVAILKEKIVAQWPKDKENGPKTINDVKLINAGKVLENNRTVADCRLPVGDLAGGVITMHVVLRPPMPDKKNDKLLNDSAKKNGCSCSIL</sequence>
<evidence type="ECO:0000256" key="5">
    <source>
        <dbReference type="ARBA" id="ARBA00023136"/>
    </source>
</evidence>
<dbReference type="CDD" id="cd01814">
    <property type="entry name" value="Ubl_MUBs_plant"/>
    <property type="match status" value="1"/>
</dbReference>
<dbReference type="Proteomes" id="UP001159364">
    <property type="component" value="Linkage Group LG02"/>
</dbReference>
<comment type="caution">
    <text evidence="11">The sequence shown here is derived from an EMBL/GenBank/DDBJ whole genome shotgun (WGS) entry which is preliminary data.</text>
</comment>
<dbReference type="InterPro" id="IPR039540">
    <property type="entry name" value="UBL3-like_ubiquitin_dom"/>
</dbReference>
<dbReference type="InterPro" id="IPR029071">
    <property type="entry name" value="Ubiquitin-like_domsf"/>
</dbReference>
<evidence type="ECO:0000256" key="6">
    <source>
        <dbReference type="ARBA" id="ARBA00023139"/>
    </source>
</evidence>
<dbReference type="InterPro" id="IPR000626">
    <property type="entry name" value="Ubiquitin-like_dom"/>
</dbReference>
<gene>
    <name evidence="11" type="ORF">K2173_027423</name>
</gene>
<proteinExistence type="predicted"/>
<keyword evidence="6" id="KW-0564">Palmitate</keyword>
<dbReference type="Gene3D" id="3.10.20.90">
    <property type="entry name" value="Phosphatidylinositol 3-kinase Catalytic Subunit, Chain A, domain 1"/>
    <property type="match status" value="1"/>
</dbReference>
<comment type="subcellular location">
    <subcellularLocation>
        <location evidence="2">Cell membrane</location>
        <topology evidence="2">Lipid-anchor</topology>
    </subcellularLocation>
</comment>
<evidence type="ECO:0000313" key="11">
    <source>
        <dbReference type="EMBL" id="KAJ8772246.1"/>
    </source>
</evidence>
<evidence type="ECO:0000256" key="1">
    <source>
        <dbReference type="ARBA" id="ARBA00002929"/>
    </source>
</evidence>
<feature type="domain" description="Ubiquitin-like" evidence="10">
    <location>
        <begin position="7"/>
        <end position="75"/>
    </location>
</feature>
<dbReference type="InterPro" id="IPR040015">
    <property type="entry name" value="UBL3-like"/>
</dbReference>
<dbReference type="PROSITE" id="PS50053">
    <property type="entry name" value="UBIQUITIN_2"/>
    <property type="match status" value="1"/>
</dbReference>
<organism evidence="11 12">
    <name type="scientific">Erythroxylum novogranatense</name>
    <dbReference type="NCBI Taxonomy" id="1862640"/>
    <lineage>
        <taxon>Eukaryota</taxon>
        <taxon>Viridiplantae</taxon>
        <taxon>Streptophyta</taxon>
        <taxon>Embryophyta</taxon>
        <taxon>Tracheophyta</taxon>
        <taxon>Spermatophyta</taxon>
        <taxon>Magnoliopsida</taxon>
        <taxon>eudicotyledons</taxon>
        <taxon>Gunneridae</taxon>
        <taxon>Pentapetalae</taxon>
        <taxon>rosids</taxon>
        <taxon>fabids</taxon>
        <taxon>Malpighiales</taxon>
        <taxon>Erythroxylaceae</taxon>
        <taxon>Erythroxylum</taxon>
    </lineage>
</organism>
<comment type="function">
    <text evidence="1 9">May serve as docking site to facilitate the association of other proteins to the plasma membrane.</text>
</comment>
<dbReference type="SUPFAM" id="SSF54236">
    <property type="entry name" value="Ubiquitin-like"/>
    <property type="match status" value="1"/>
</dbReference>
<evidence type="ECO:0000313" key="12">
    <source>
        <dbReference type="Proteomes" id="UP001159364"/>
    </source>
</evidence>
<keyword evidence="5 9" id="KW-0472">Membrane</keyword>
<dbReference type="PANTHER" id="PTHR13169">
    <property type="entry name" value="UBIQUITIN-LIKE PROTEIN 3 HCG-1 PROTEIN"/>
    <property type="match status" value="1"/>
</dbReference>
<dbReference type="GO" id="GO:0005886">
    <property type="term" value="C:plasma membrane"/>
    <property type="evidence" value="ECO:0007669"/>
    <property type="project" value="UniProtKB-SubCell"/>
</dbReference>
<accession>A0AAV8U0D6</accession>
<dbReference type="AlphaFoldDB" id="A0AAV8U0D6"/>
<evidence type="ECO:0000256" key="7">
    <source>
        <dbReference type="ARBA" id="ARBA00023288"/>
    </source>
</evidence>
<keyword evidence="3 9" id="KW-1003">Cell membrane</keyword>
<dbReference type="PIRSF" id="PIRSF032572">
    <property type="entry name" value="MUB"/>
    <property type="match status" value="1"/>
</dbReference>